<dbReference type="AlphaFoldDB" id="A0A2S7UX03"/>
<protein>
    <submittedName>
        <fullName evidence="1">Uncharacterized protein</fullName>
    </submittedName>
</protein>
<organism evidence="1 2">
    <name type="scientific">Psychrosphaera saromensis</name>
    <dbReference type="NCBI Taxonomy" id="716813"/>
    <lineage>
        <taxon>Bacteria</taxon>
        <taxon>Pseudomonadati</taxon>
        <taxon>Pseudomonadota</taxon>
        <taxon>Gammaproteobacteria</taxon>
        <taxon>Alteromonadales</taxon>
        <taxon>Pseudoalteromonadaceae</taxon>
        <taxon>Psychrosphaera</taxon>
    </lineage>
</organism>
<evidence type="ECO:0000313" key="2">
    <source>
        <dbReference type="Proteomes" id="UP000239007"/>
    </source>
</evidence>
<keyword evidence="2" id="KW-1185">Reference proteome</keyword>
<dbReference type="RefSeq" id="WP_105052298.1">
    <property type="nucleotide sequence ID" value="NZ_BMYG01000002.1"/>
</dbReference>
<dbReference type="OrthoDB" id="7041851at2"/>
<gene>
    <name evidence="1" type="ORF">BTO11_09085</name>
</gene>
<dbReference type="Proteomes" id="UP000239007">
    <property type="component" value="Unassembled WGS sequence"/>
</dbReference>
<proteinExistence type="predicted"/>
<accession>A0A2S7UX03</accession>
<dbReference type="EMBL" id="MSCH01000003">
    <property type="protein sequence ID" value="PQJ53801.1"/>
    <property type="molecule type" value="Genomic_DNA"/>
</dbReference>
<reference evidence="1 2" key="1">
    <citation type="submission" date="2016-12" db="EMBL/GenBank/DDBJ databases">
        <title>Diversity of luminous bacteria.</title>
        <authorList>
            <person name="Yoshizawa S."/>
            <person name="Kogure K."/>
        </authorList>
    </citation>
    <scope>NUCLEOTIDE SEQUENCE [LARGE SCALE GENOMIC DNA]</scope>
    <source>
        <strain evidence="1 2">SA4-48</strain>
    </source>
</reference>
<comment type="caution">
    <text evidence="1">The sequence shown here is derived from an EMBL/GenBank/DDBJ whole genome shotgun (WGS) entry which is preliminary data.</text>
</comment>
<name>A0A2S7UX03_9GAMM</name>
<evidence type="ECO:0000313" key="1">
    <source>
        <dbReference type="EMBL" id="PQJ53801.1"/>
    </source>
</evidence>
<sequence length="136" mass="15256">MNFANTLVTNVTANQDTNMAVLAMLEMDVNQAVQYHVYEVAFGDKMIFCCLSGGVIEDNQIQFTPIGLGAFEAMTNIKTEVEFEYFADEINKSNGNISDQIEEIFTRVPNNARVCLIGDITGELKDELSKYFKLLH</sequence>